<dbReference type="Gene3D" id="3.30.300.210">
    <property type="entry name" value="Nutrient germinant receptor protein C, domain 3"/>
    <property type="match status" value="1"/>
</dbReference>
<name>A0AA94WUS4_9BACI</name>
<evidence type="ECO:0000313" key="11">
    <source>
        <dbReference type="Proteomes" id="UP000323393"/>
    </source>
</evidence>
<dbReference type="Pfam" id="PF05504">
    <property type="entry name" value="Spore_GerAC"/>
    <property type="match status" value="1"/>
</dbReference>
<comment type="caution">
    <text evidence="10">The sequence shown here is derived from an EMBL/GenBank/DDBJ whole genome shotgun (WGS) entry which is preliminary data.</text>
</comment>
<dbReference type="InterPro" id="IPR057336">
    <property type="entry name" value="GerAC_N"/>
</dbReference>
<dbReference type="InterPro" id="IPR008844">
    <property type="entry name" value="Spore_GerAC-like"/>
</dbReference>
<organism evidence="10 11">
    <name type="scientific">Sutcliffiella horikoshii</name>
    <dbReference type="NCBI Taxonomy" id="79883"/>
    <lineage>
        <taxon>Bacteria</taxon>
        <taxon>Bacillati</taxon>
        <taxon>Bacillota</taxon>
        <taxon>Bacilli</taxon>
        <taxon>Bacillales</taxon>
        <taxon>Bacillaceae</taxon>
        <taxon>Sutcliffiella</taxon>
    </lineage>
</organism>
<evidence type="ECO:0000256" key="4">
    <source>
        <dbReference type="ARBA" id="ARBA00022729"/>
    </source>
</evidence>
<dbReference type="GO" id="GO:0009847">
    <property type="term" value="P:spore germination"/>
    <property type="evidence" value="ECO:0007669"/>
    <property type="project" value="InterPro"/>
</dbReference>
<keyword evidence="7" id="KW-0449">Lipoprotein</keyword>
<dbReference type="InterPro" id="IPR046953">
    <property type="entry name" value="Spore_GerAC-like_C"/>
</dbReference>
<feature type="domain" description="Spore germination GerAC-like C-terminal" evidence="8">
    <location>
        <begin position="198"/>
        <end position="357"/>
    </location>
</feature>
<evidence type="ECO:0000259" key="8">
    <source>
        <dbReference type="Pfam" id="PF05504"/>
    </source>
</evidence>
<dbReference type="PROSITE" id="PS51257">
    <property type="entry name" value="PROKAR_LIPOPROTEIN"/>
    <property type="match status" value="1"/>
</dbReference>
<evidence type="ECO:0000256" key="5">
    <source>
        <dbReference type="ARBA" id="ARBA00023136"/>
    </source>
</evidence>
<dbReference type="Pfam" id="PF25198">
    <property type="entry name" value="Spore_GerAC_N"/>
    <property type="match status" value="1"/>
</dbReference>
<dbReference type="GO" id="GO:0016020">
    <property type="term" value="C:membrane"/>
    <property type="evidence" value="ECO:0007669"/>
    <property type="project" value="UniProtKB-SubCell"/>
</dbReference>
<dbReference type="EMBL" id="VTEU01000001">
    <property type="protein sequence ID" value="TYS61245.1"/>
    <property type="molecule type" value="Genomic_DNA"/>
</dbReference>
<accession>A0AA94WUS4</accession>
<dbReference type="PANTHER" id="PTHR35789:SF1">
    <property type="entry name" value="SPORE GERMINATION PROTEIN B3"/>
    <property type="match status" value="1"/>
</dbReference>
<comment type="similarity">
    <text evidence="2">Belongs to the GerABKC lipoprotein family.</text>
</comment>
<evidence type="ECO:0000256" key="1">
    <source>
        <dbReference type="ARBA" id="ARBA00004635"/>
    </source>
</evidence>
<reference evidence="10 11" key="1">
    <citation type="submission" date="2019-08" db="EMBL/GenBank/DDBJ databases">
        <title>Bacillus genomes from the desert of Cuatro Cienegas, Coahuila.</title>
        <authorList>
            <person name="Olmedo-Alvarez G."/>
        </authorList>
    </citation>
    <scope>NUCLEOTIDE SEQUENCE [LARGE SCALE GENOMIC DNA]</scope>
    <source>
        <strain evidence="10 11">CH88_3T</strain>
    </source>
</reference>
<comment type="subcellular location">
    <subcellularLocation>
        <location evidence="1">Membrane</location>
        <topology evidence="1">Lipid-anchor</topology>
    </subcellularLocation>
</comment>
<dbReference type="Proteomes" id="UP000323393">
    <property type="component" value="Unassembled WGS sequence"/>
</dbReference>
<gene>
    <name evidence="10" type="ORF">FZC74_02935</name>
</gene>
<evidence type="ECO:0000256" key="2">
    <source>
        <dbReference type="ARBA" id="ARBA00007886"/>
    </source>
</evidence>
<evidence type="ECO:0000313" key="10">
    <source>
        <dbReference type="EMBL" id="TYS61245.1"/>
    </source>
</evidence>
<dbReference type="RefSeq" id="WP_148964875.1">
    <property type="nucleotide sequence ID" value="NZ_VTEU01000001.1"/>
</dbReference>
<evidence type="ECO:0000256" key="7">
    <source>
        <dbReference type="ARBA" id="ARBA00023288"/>
    </source>
</evidence>
<dbReference type="PANTHER" id="PTHR35789">
    <property type="entry name" value="SPORE GERMINATION PROTEIN B3"/>
    <property type="match status" value="1"/>
</dbReference>
<evidence type="ECO:0000256" key="3">
    <source>
        <dbReference type="ARBA" id="ARBA00022544"/>
    </source>
</evidence>
<evidence type="ECO:0000259" key="9">
    <source>
        <dbReference type="Pfam" id="PF25198"/>
    </source>
</evidence>
<dbReference type="InterPro" id="IPR038501">
    <property type="entry name" value="Spore_GerAC_C_sf"/>
</dbReference>
<keyword evidence="4" id="KW-0732">Signal</keyword>
<sequence>MRKHNINWVISISICLFLTGCLEKEIVDDINIESVEGFDLLGENEVMGTFVVPVYQADKTIVNETFSAISQLNKDILRSAQKESSVPIVNGSLELVLFNKAMAEKGIIQLVDGLQRDASIGTGLYLAIVDGETKELLEQNLGTRGTGDHLFNLVKHNIDRRDVPKTNMHIFLSDYFQKGKDPNLPILKKTEDSAEIVGVAVMKKDKYEMTIPNERLFYFKTLVDKHSDGTVSLGVDGKEEFVSIRSIKTDRKIKVKWEGDIPSIKIIVRMDGAVREYTGNKVTPKELKEFQKLLEDKIIKETESMIKEFQEKGVDPIGLGYEAKSRKRGFDYKKWKEETYPTLTVQVDADVRLISTGITE</sequence>
<keyword evidence="6" id="KW-0564">Palmitate</keyword>
<protein>
    <submittedName>
        <fullName evidence="10">Ger(X)C family spore germination protein</fullName>
    </submittedName>
</protein>
<keyword evidence="5" id="KW-0472">Membrane</keyword>
<evidence type="ECO:0000256" key="6">
    <source>
        <dbReference type="ARBA" id="ARBA00023139"/>
    </source>
</evidence>
<keyword evidence="3" id="KW-0309">Germination</keyword>
<dbReference type="NCBIfam" id="TIGR02887">
    <property type="entry name" value="spore_ger_x_C"/>
    <property type="match status" value="1"/>
</dbReference>
<feature type="domain" description="Spore germination protein N-terminal" evidence="9">
    <location>
        <begin position="25"/>
        <end position="188"/>
    </location>
</feature>
<dbReference type="AlphaFoldDB" id="A0AA94WUS4"/>
<proteinExistence type="inferred from homology"/>